<dbReference type="GO" id="GO:0030170">
    <property type="term" value="F:pyridoxal phosphate binding"/>
    <property type="evidence" value="ECO:0007669"/>
    <property type="project" value="InterPro"/>
</dbReference>
<evidence type="ECO:0000256" key="5">
    <source>
        <dbReference type="ARBA" id="ARBA00023163"/>
    </source>
</evidence>
<dbReference type="Gene3D" id="3.40.640.10">
    <property type="entry name" value="Type I PLP-dependent aspartate aminotransferase-like (Major domain)"/>
    <property type="match status" value="1"/>
</dbReference>
<dbReference type="RefSeq" id="WP_354694015.1">
    <property type="nucleotide sequence ID" value="NZ_JAZHOG010000002.1"/>
</dbReference>
<dbReference type="InterPro" id="IPR015424">
    <property type="entry name" value="PyrdxlP-dep_Trfase"/>
</dbReference>
<protein>
    <submittedName>
        <fullName evidence="7">PLP-dependent aminotransferase family protein</fullName>
    </submittedName>
</protein>
<gene>
    <name evidence="7" type="ORF">V3330_03545</name>
</gene>
<dbReference type="InterPro" id="IPR036388">
    <property type="entry name" value="WH-like_DNA-bd_sf"/>
</dbReference>
<dbReference type="SUPFAM" id="SSF46785">
    <property type="entry name" value="Winged helix' DNA-binding domain"/>
    <property type="match status" value="1"/>
</dbReference>
<dbReference type="Gene3D" id="1.10.10.10">
    <property type="entry name" value="Winged helix-like DNA-binding domain superfamily/Winged helix DNA-binding domain"/>
    <property type="match status" value="1"/>
</dbReference>
<dbReference type="AlphaFoldDB" id="A0AAW9RA51"/>
<keyword evidence="5" id="KW-0804">Transcription</keyword>
<dbReference type="InterPro" id="IPR004839">
    <property type="entry name" value="Aminotransferase_I/II_large"/>
</dbReference>
<dbReference type="Gene3D" id="3.90.1150.10">
    <property type="entry name" value="Aspartate Aminotransferase, domain 1"/>
    <property type="match status" value="1"/>
</dbReference>
<comment type="caution">
    <text evidence="7">The sequence shown here is derived from an EMBL/GenBank/DDBJ whole genome shotgun (WGS) entry which is preliminary data.</text>
</comment>
<dbReference type="GO" id="GO:0003677">
    <property type="term" value="F:DNA binding"/>
    <property type="evidence" value="ECO:0007669"/>
    <property type="project" value="UniProtKB-KW"/>
</dbReference>
<dbReference type="Proteomes" id="UP001359886">
    <property type="component" value="Unassembled WGS sequence"/>
</dbReference>
<proteinExistence type="inferred from homology"/>
<name>A0AAW9RA51_9GAMM</name>
<dbReference type="GO" id="GO:0003700">
    <property type="term" value="F:DNA-binding transcription factor activity"/>
    <property type="evidence" value="ECO:0007669"/>
    <property type="project" value="InterPro"/>
</dbReference>
<feature type="domain" description="HTH gntR-type" evidence="6">
    <location>
        <begin position="10"/>
        <end position="78"/>
    </location>
</feature>
<dbReference type="PANTHER" id="PTHR46577:SF2">
    <property type="entry name" value="TRANSCRIPTIONAL REGULATORY PROTEIN"/>
    <property type="match status" value="1"/>
</dbReference>
<dbReference type="InterPro" id="IPR051446">
    <property type="entry name" value="HTH_trans_reg/aminotransferase"/>
</dbReference>
<reference evidence="7 8" key="1">
    <citation type="submission" date="2024-02" db="EMBL/GenBank/DDBJ databases">
        <title>A novel Wenzhouxiangellaceae bacterium, isolated from coastal sediments.</title>
        <authorList>
            <person name="Du Z.-J."/>
            <person name="Ye Y.-Q."/>
            <person name="Zhang X.-Y."/>
        </authorList>
    </citation>
    <scope>NUCLEOTIDE SEQUENCE [LARGE SCALE GENOMIC DNA]</scope>
    <source>
        <strain evidence="7 8">CH-27</strain>
    </source>
</reference>
<dbReference type="SMART" id="SM00345">
    <property type="entry name" value="HTH_GNTR"/>
    <property type="match status" value="1"/>
</dbReference>
<dbReference type="InterPro" id="IPR015422">
    <property type="entry name" value="PyrdxlP-dep_Trfase_small"/>
</dbReference>
<dbReference type="CDD" id="cd00609">
    <property type="entry name" value="AAT_like"/>
    <property type="match status" value="1"/>
</dbReference>
<dbReference type="GO" id="GO:0008483">
    <property type="term" value="F:transaminase activity"/>
    <property type="evidence" value="ECO:0007669"/>
    <property type="project" value="UniProtKB-KW"/>
</dbReference>
<keyword evidence="2" id="KW-0663">Pyridoxal phosphate</keyword>
<evidence type="ECO:0000256" key="3">
    <source>
        <dbReference type="ARBA" id="ARBA00023015"/>
    </source>
</evidence>
<keyword evidence="8" id="KW-1185">Reference proteome</keyword>
<dbReference type="InterPro" id="IPR036390">
    <property type="entry name" value="WH_DNA-bd_sf"/>
</dbReference>
<dbReference type="CDD" id="cd07377">
    <property type="entry name" value="WHTH_GntR"/>
    <property type="match status" value="1"/>
</dbReference>
<keyword evidence="3" id="KW-0805">Transcription regulation</keyword>
<dbReference type="Pfam" id="PF00155">
    <property type="entry name" value="Aminotran_1_2"/>
    <property type="match status" value="1"/>
</dbReference>
<sequence>MLTVDKTDGTFLYEQVVHLIAGQVENGALRPGDRLPSLRGLSRRLDISVPTVRQAYLELERQGRIEARPKSGYFVQASRQNRLVRGARVSGKPSTVKRQALIDRVYDHIHQTGLLPLGIANPGMAHPATRTLHRAMKRVMARTESRLLGYAPAYGDPGLCRQIAYRYLNQGGSVDPAEVLITNGGQEALTLALQSVARSGDVIAVESPAYYGGLELIESLGMLALEIDTCPVNGVSLSALSKALEEHDIRACLFSAAVSNPLGCVSSDEGRRNLVQLLESRDVPLIEDDVYGDLVFSGERPRPAQFYAQRGQVLTVGSFSKTVAPGYRIGWLLPGRHLGRARKLKRAISCSSGLLQQLTLREFINSGDYDRHLNRLRPKLQHNAERMIACIEQYFPAETAISRPCGGSVLWLELPGGVDSEVLFDRAIDIGISITPGRIFSPADRYRNYMRLSFGHPWSEAIESGLEALGRLVRELAVSGRTPAPVPARHGQNLNPRVS</sequence>
<comment type="similarity">
    <text evidence="1">In the C-terminal section; belongs to the class-I pyridoxal-phosphate-dependent aminotransferase family.</text>
</comment>
<evidence type="ECO:0000259" key="6">
    <source>
        <dbReference type="PROSITE" id="PS50949"/>
    </source>
</evidence>
<evidence type="ECO:0000313" key="8">
    <source>
        <dbReference type="Proteomes" id="UP001359886"/>
    </source>
</evidence>
<dbReference type="Pfam" id="PF00392">
    <property type="entry name" value="GntR"/>
    <property type="match status" value="1"/>
</dbReference>
<organism evidence="7 8">
    <name type="scientific">Elongatibacter sediminis</name>
    <dbReference type="NCBI Taxonomy" id="3119006"/>
    <lineage>
        <taxon>Bacteria</taxon>
        <taxon>Pseudomonadati</taxon>
        <taxon>Pseudomonadota</taxon>
        <taxon>Gammaproteobacteria</taxon>
        <taxon>Chromatiales</taxon>
        <taxon>Wenzhouxiangellaceae</taxon>
        <taxon>Elongatibacter</taxon>
    </lineage>
</organism>
<evidence type="ECO:0000256" key="1">
    <source>
        <dbReference type="ARBA" id="ARBA00005384"/>
    </source>
</evidence>
<keyword evidence="7" id="KW-0032">Aminotransferase</keyword>
<dbReference type="EMBL" id="JAZHOG010000002">
    <property type="protein sequence ID" value="MEJ8566693.1"/>
    <property type="molecule type" value="Genomic_DNA"/>
</dbReference>
<accession>A0AAW9RA51</accession>
<dbReference type="PANTHER" id="PTHR46577">
    <property type="entry name" value="HTH-TYPE TRANSCRIPTIONAL REGULATORY PROTEIN GABR"/>
    <property type="match status" value="1"/>
</dbReference>
<dbReference type="InterPro" id="IPR015421">
    <property type="entry name" value="PyrdxlP-dep_Trfase_major"/>
</dbReference>
<keyword evidence="4" id="KW-0238">DNA-binding</keyword>
<dbReference type="InterPro" id="IPR000524">
    <property type="entry name" value="Tscrpt_reg_HTH_GntR"/>
</dbReference>
<dbReference type="SUPFAM" id="SSF53383">
    <property type="entry name" value="PLP-dependent transferases"/>
    <property type="match status" value="1"/>
</dbReference>
<dbReference type="PROSITE" id="PS50949">
    <property type="entry name" value="HTH_GNTR"/>
    <property type="match status" value="1"/>
</dbReference>
<keyword evidence="7" id="KW-0808">Transferase</keyword>
<evidence type="ECO:0000256" key="2">
    <source>
        <dbReference type="ARBA" id="ARBA00022898"/>
    </source>
</evidence>
<evidence type="ECO:0000313" key="7">
    <source>
        <dbReference type="EMBL" id="MEJ8566693.1"/>
    </source>
</evidence>
<evidence type="ECO:0000256" key="4">
    <source>
        <dbReference type="ARBA" id="ARBA00023125"/>
    </source>
</evidence>